<reference evidence="7" key="1">
    <citation type="submission" date="2023-04" db="EMBL/GenBank/DDBJ databases">
        <title>Phytophthora lilii NBRC 32176.</title>
        <authorList>
            <person name="Ichikawa N."/>
            <person name="Sato H."/>
            <person name="Tonouchi N."/>
        </authorList>
    </citation>
    <scope>NUCLEOTIDE SEQUENCE</scope>
    <source>
        <strain evidence="7">NBRC 32176</strain>
    </source>
</reference>
<evidence type="ECO:0000256" key="5">
    <source>
        <dbReference type="SAM" id="MobiDB-lite"/>
    </source>
</evidence>
<evidence type="ECO:0000256" key="3">
    <source>
        <dbReference type="ARBA" id="ARBA00022833"/>
    </source>
</evidence>
<keyword evidence="2 4" id="KW-0863">Zinc-finger</keyword>
<feature type="compositionally biased region" description="Acidic residues" evidence="5">
    <location>
        <begin position="757"/>
        <end position="767"/>
    </location>
</feature>
<dbReference type="SUPFAM" id="SSF57903">
    <property type="entry name" value="FYVE/PHD zinc finger"/>
    <property type="match status" value="1"/>
</dbReference>
<feature type="compositionally biased region" description="Low complexity" evidence="5">
    <location>
        <begin position="731"/>
        <end position="748"/>
    </location>
</feature>
<dbReference type="OrthoDB" id="121008at2759"/>
<feature type="compositionally biased region" description="Polar residues" evidence="5">
    <location>
        <begin position="858"/>
        <end position="867"/>
    </location>
</feature>
<keyword evidence="1" id="KW-0479">Metal-binding</keyword>
<dbReference type="Pfam" id="PF01363">
    <property type="entry name" value="FYVE"/>
    <property type="match status" value="1"/>
</dbReference>
<dbReference type="InterPro" id="IPR013083">
    <property type="entry name" value="Znf_RING/FYVE/PHD"/>
</dbReference>
<dbReference type="SMART" id="SM00064">
    <property type="entry name" value="FYVE"/>
    <property type="match status" value="1"/>
</dbReference>
<feature type="region of interest" description="Disordered" evidence="5">
    <location>
        <begin position="577"/>
        <end position="600"/>
    </location>
</feature>
<evidence type="ECO:0000259" key="6">
    <source>
        <dbReference type="PROSITE" id="PS50178"/>
    </source>
</evidence>
<comment type="caution">
    <text evidence="7">The sequence shown here is derived from an EMBL/GenBank/DDBJ whole genome shotgun (WGS) entry which is preliminary data.</text>
</comment>
<dbReference type="InterPro" id="IPR000306">
    <property type="entry name" value="Znf_FYVE"/>
</dbReference>
<feature type="compositionally biased region" description="Basic and acidic residues" evidence="5">
    <location>
        <begin position="1013"/>
        <end position="1024"/>
    </location>
</feature>
<dbReference type="GO" id="GO:0008270">
    <property type="term" value="F:zinc ion binding"/>
    <property type="evidence" value="ECO:0007669"/>
    <property type="project" value="UniProtKB-KW"/>
</dbReference>
<dbReference type="PROSITE" id="PS50178">
    <property type="entry name" value="ZF_FYVE"/>
    <property type="match status" value="1"/>
</dbReference>
<feature type="compositionally biased region" description="Low complexity" evidence="5">
    <location>
        <begin position="994"/>
        <end position="1008"/>
    </location>
</feature>
<feature type="compositionally biased region" description="Polar residues" evidence="5">
    <location>
        <begin position="460"/>
        <end position="473"/>
    </location>
</feature>
<feature type="compositionally biased region" description="Pro residues" evidence="5">
    <location>
        <begin position="889"/>
        <end position="905"/>
    </location>
</feature>
<evidence type="ECO:0000313" key="7">
    <source>
        <dbReference type="EMBL" id="GMF13606.1"/>
    </source>
</evidence>
<evidence type="ECO:0000256" key="4">
    <source>
        <dbReference type="PROSITE-ProRule" id="PRU00091"/>
    </source>
</evidence>
<protein>
    <submittedName>
        <fullName evidence="7">Unnamed protein product</fullName>
    </submittedName>
</protein>
<evidence type="ECO:0000256" key="2">
    <source>
        <dbReference type="ARBA" id="ARBA00022771"/>
    </source>
</evidence>
<feature type="compositionally biased region" description="Low complexity" evidence="5">
    <location>
        <begin position="906"/>
        <end position="922"/>
    </location>
</feature>
<evidence type="ECO:0000313" key="8">
    <source>
        <dbReference type="Proteomes" id="UP001165083"/>
    </source>
</evidence>
<dbReference type="EMBL" id="BSXW01000162">
    <property type="protein sequence ID" value="GMF13606.1"/>
    <property type="molecule type" value="Genomic_DNA"/>
</dbReference>
<gene>
    <name evidence="7" type="ORF">Plil01_000406500</name>
</gene>
<dbReference type="PANTHER" id="PTHR43102:SF2">
    <property type="entry name" value="GAF DOMAIN-CONTAINING PROTEIN"/>
    <property type="match status" value="1"/>
</dbReference>
<sequence length="1052" mass="115200">MAELPAPLYAGFFPQLVLTLDELMHYRRLGKERVAQLLRVIDDADCVYRWTDVRARGRAVQRAQFLDIRPSSKQPATQTPSTLIKSSVHLVDVQPEEILQAVAKLKTRDARRAMSYLHGDDFVDTQTLLTFPTSAEHKRPSYSYRAIKWMLLKARRREGQKSLDFCYLEYAGKKKAHAAASSVVGFCIQESIARDREVPTLERYDILRGQLVRTGILITKTHQSNILKVTAIAQVDGAMVPAAVRTTMEEIMVDYVAAVHRVKGLLERQRMGRLQYLDEWDWVSTKERKACAVCLRGFYFHRKHHCATCGEVVCSNCAPLRELEEPLDDHTFSMRVCSVCMAQAGSHRESSMLSGTESEDAMLETTTTTTNVGTETYVGGLRYPKHRGLRRGGIEESLRGSSSQTTPVRSPLPPFRQRHRPLSSRNSAQGNGYDVEDQNSDHYPRAASESARRERRSSVLRHSTLTSSTSMSAQAKKEALDKLVEHVRQIRDTINVAISEAEEEEERHSVLLENGRGDPDAGAERYDEIYDRIMKIRETLDVSSSDFDAVLDSIGHNDPMRPSDTISDRLDSDLAFSFSEGTGSERPSGPESDSVEFLSSRSSLLSASIQSLDHQDAGEPLPSPTPEEESAIEEARALEEAMQWVRQSEPTANLHPTRPLPPVDTSSRAAESVPRPGPEEAKVSLTAAVAATTPAPTPVVSVSKNRGIERLAQKIGRLQQRLEASQRESEATSSGPTATVASAVTPTPLDVPPAVDERDENSDGEPEPEQRPNLHRRQSSAPLPVLKQSAGPVSQPSKEKHVAIAADAVPSSPTSIGANQRGPRLSEPSRAPPDLVASLRGVMNSSELTHAPPRRRSGASNIASSPSAPEMPLDSASAMGLPTRTSGPPRRPPPPPPPAASPSLPPFSSSRPRAATPAAPTPVQGTTIYVYDPEDRFQKVQRRSLDRRPSEAAEAAQSSPDVVPSGNEDDDEADSRSSDYLSSSDEEQGQEQNATIPATLPPAATNTSRRARARDESGELRELMEGLAKAPLRSRCSSGQSTGAPPTEKFDF</sequence>
<evidence type="ECO:0000256" key="1">
    <source>
        <dbReference type="ARBA" id="ARBA00022723"/>
    </source>
</evidence>
<feature type="region of interest" description="Disordered" evidence="5">
    <location>
        <begin position="719"/>
        <end position="1052"/>
    </location>
</feature>
<organism evidence="7 8">
    <name type="scientific">Phytophthora lilii</name>
    <dbReference type="NCBI Taxonomy" id="2077276"/>
    <lineage>
        <taxon>Eukaryota</taxon>
        <taxon>Sar</taxon>
        <taxon>Stramenopiles</taxon>
        <taxon>Oomycota</taxon>
        <taxon>Peronosporomycetes</taxon>
        <taxon>Peronosporales</taxon>
        <taxon>Peronosporaceae</taxon>
        <taxon>Phytophthora</taxon>
    </lineage>
</organism>
<name>A0A9W6WQE4_9STRA</name>
<proteinExistence type="predicted"/>
<feature type="region of interest" description="Disordered" evidence="5">
    <location>
        <begin position="367"/>
        <end position="473"/>
    </location>
</feature>
<feature type="compositionally biased region" description="Low complexity" evidence="5">
    <location>
        <begin position="367"/>
        <end position="380"/>
    </location>
</feature>
<keyword evidence="8" id="KW-1185">Reference proteome</keyword>
<accession>A0A9W6WQE4</accession>
<dbReference type="InterPro" id="IPR011011">
    <property type="entry name" value="Znf_FYVE_PHD"/>
</dbReference>
<feature type="domain" description="FYVE-type" evidence="6">
    <location>
        <begin position="285"/>
        <end position="345"/>
    </location>
</feature>
<dbReference type="Proteomes" id="UP001165083">
    <property type="component" value="Unassembled WGS sequence"/>
</dbReference>
<feature type="region of interest" description="Disordered" evidence="5">
    <location>
        <begin position="613"/>
        <end position="682"/>
    </location>
</feature>
<keyword evidence="3" id="KW-0862">Zinc</keyword>
<feature type="compositionally biased region" description="Basic and acidic residues" evidence="5">
    <location>
        <begin position="933"/>
        <end position="951"/>
    </location>
</feature>
<dbReference type="InterPro" id="IPR017455">
    <property type="entry name" value="Znf_FYVE-rel"/>
</dbReference>
<dbReference type="CDD" id="cd00065">
    <property type="entry name" value="FYVE_like_SF"/>
    <property type="match status" value="1"/>
</dbReference>
<dbReference type="PANTHER" id="PTHR43102">
    <property type="entry name" value="SLR1143 PROTEIN"/>
    <property type="match status" value="1"/>
</dbReference>
<feature type="compositionally biased region" description="Polar residues" evidence="5">
    <location>
        <begin position="399"/>
        <end position="408"/>
    </location>
</feature>
<dbReference type="Gene3D" id="3.30.40.10">
    <property type="entry name" value="Zinc/RING finger domain, C3HC4 (zinc finger)"/>
    <property type="match status" value="1"/>
</dbReference>
<feature type="compositionally biased region" description="Polar residues" evidence="5">
    <location>
        <begin position="1035"/>
        <end position="1044"/>
    </location>
</feature>
<dbReference type="AlphaFoldDB" id="A0A9W6WQE4"/>